<accession>A0ABR0TBX5</accession>
<feature type="domain" description="WSC" evidence="7">
    <location>
        <begin position="1"/>
        <end position="80"/>
    </location>
</feature>
<dbReference type="PROSITE" id="PS51212">
    <property type="entry name" value="WSC"/>
    <property type="match status" value="2"/>
</dbReference>
<dbReference type="SMART" id="SM00321">
    <property type="entry name" value="WSC"/>
    <property type="match status" value="2"/>
</dbReference>
<keyword evidence="9" id="KW-1185">Reference proteome</keyword>
<dbReference type="Proteomes" id="UP001341245">
    <property type="component" value="Unassembled WGS sequence"/>
</dbReference>
<keyword evidence="3" id="KW-0732">Signal</keyword>
<name>A0ABR0TBX5_AURPU</name>
<proteinExistence type="predicted"/>
<keyword evidence="2" id="KW-0812">Transmembrane</keyword>
<sequence length="199" mass="21046">MRALSDLQNPISGNNVTNENCAKACAGYTYFGTEYSSECYCGYQLNVGSVPASSGCNMACSGNSAEICGGGNRLTVYKSQSVPPPQPVTVRNSTNAQYLGCYSEATNSRALTDVQYAVPAVNVTIEACMKACSSYRYFGVEYASQCFCGNTIHAGSAMVQGSTPSQTGCNMVCQGNSTEYCGGPNRLNMYMTLNVTATH</sequence>
<dbReference type="Pfam" id="PF01822">
    <property type="entry name" value="WSC"/>
    <property type="match status" value="2"/>
</dbReference>
<keyword evidence="4" id="KW-1133">Transmembrane helix</keyword>
<evidence type="ECO:0000313" key="8">
    <source>
        <dbReference type="EMBL" id="KAK6001627.1"/>
    </source>
</evidence>
<comment type="caution">
    <text evidence="8">The sequence shown here is derived from an EMBL/GenBank/DDBJ whole genome shotgun (WGS) entry which is preliminary data.</text>
</comment>
<dbReference type="PANTHER" id="PTHR24269">
    <property type="entry name" value="KREMEN PROTEIN"/>
    <property type="match status" value="1"/>
</dbReference>
<feature type="domain" description="WSC" evidence="7">
    <location>
        <begin position="95"/>
        <end position="193"/>
    </location>
</feature>
<evidence type="ECO:0000313" key="9">
    <source>
        <dbReference type="Proteomes" id="UP001341245"/>
    </source>
</evidence>
<dbReference type="InterPro" id="IPR051836">
    <property type="entry name" value="Kremen_rcpt"/>
</dbReference>
<keyword evidence="5" id="KW-0472">Membrane</keyword>
<comment type="subcellular location">
    <subcellularLocation>
        <location evidence="1">Membrane</location>
        <topology evidence="1">Single-pass membrane protein</topology>
    </subcellularLocation>
</comment>
<evidence type="ECO:0000256" key="2">
    <source>
        <dbReference type="ARBA" id="ARBA00022692"/>
    </source>
</evidence>
<evidence type="ECO:0000256" key="4">
    <source>
        <dbReference type="ARBA" id="ARBA00022989"/>
    </source>
</evidence>
<keyword evidence="6" id="KW-0325">Glycoprotein</keyword>
<organism evidence="8 9">
    <name type="scientific">Aureobasidium pullulans</name>
    <name type="common">Black yeast</name>
    <name type="synonym">Pullularia pullulans</name>
    <dbReference type="NCBI Taxonomy" id="5580"/>
    <lineage>
        <taxon>Eukaryota</taxon>
        <taxon>Fungi</taxon>
        <taxon>Dikarya</taxon>
        <taxon>Ascomycota</taxon>
        <taxon>Pezizomycotina</taxon>
        <taxon>Dothideomycetes</taxon>
        <taxon>Dothideomycetidae</taxon>
        <taxon>Dothideales</taxon>
        <taxon>Saccotheciaceae</taxon>
        <taxon>Aureobasidium</taxon>
    </lineage>
</organism>
<evidence type="ECO:0000256" key="1">
    <source>
        <dbReference type="ARBA" id="ARBA00004167"/>
    </source>
</evidence>
<gene>
    <name evidence="8" type="ORF">QM012_002117</name>
</gene>
<dbReference type="InterPro" id="IPR002889">
    <property type="entry name" value="WSC_carb-bd"/>
</dbReference>
<protein>
    <recommendedName>
        <fullName evidence="7">WSC domain-containing protein</fullName>
    </recommendedName>
</protein>
<evidence type="ECO:0000256" key="3">
    <source>
        <dbReference type="ARBA" id="ARBA00022729"/>
    </source>
</evidence>
<dbReference type="PANTHER" id="PTHR24269:SF16">
    <property type="entry name" value="PROTEIN SLG1"/>
    <property type="match status" value="1"/>
</dbReference>
<reference evidence="8 9" key="1">
    <citation type="submission" date="2023-11" db="EMBL/GenBank/DDBJ databases">
        <title>Draft genome sequence and annotation of the polyextremotolerant black yeast-like fungus Aureobasidium pullulans NRRL 62042.</title>
        <authorList>
            <person name="Dielentheis-Frenken M.R.E."/>
            <person name="Wibberg D."/>
            <person name="Blank L.M."/>
            <person name="Tiso T."/>
        </authorList>
    </citation>
    <scope>NUCLEOTIDE SEQUENCE [LARGE SCALE GENOMIC DNA]</scope>
    <source>
        <strain evidence="8 9">NRRL 62042</strain>
    </source>
</reference>
<evidence type="ECO:0000259" key="7">
    <source>
        <dbReference type="PROSITE" id="PS51212"/>
    </source>
</evidence>
<evidence type="ECO:0000256" key="5">
    <source>
        <dbReference type="ARBA" id="ARBA00023136"/>
    </source>
</evidence>
<evidence type="ECO:0000256" key="6">
    <source>
        <dbReference type="ARBA" id="ARBA00023180"/>
    </source>
</evidence>
<dbReference type="EMBL" id="JASGXD010000013">
    <property type="protein sequence ID" value="KAK6001627.1"/>
    <property type="molecule type" value="Genomic_DNA"/>
</dbReference>